<dbReference type="AlphaFoldDB" id="A0A5D3FRT3"/>
<dbReference type="SUPFAM" id="SSF47413">
    <property type="entry name" value="lambda repressor-like DNA-binding domains"/>
    <property type="match status" value="1"/>
</dbReference>
<evidence type="ECO:0000313" key="4">
    <source>
        <dbReference type="Proteomes" id="UP000323505"/>
    </source>
</evidence>
<dbReference type="SMART" id="SM00530">
    <property type="entry name" value="HTH_XRE"/>
    <property type="match status" value="1"/>
</dbReference>
<dbReference type="GO" id="GO:0003677">
    <property type="term" value="F:DNA binding"/>
    <property type="evidence" value="ECO:0007669"/>
    <property type="project" value="InterPro"/>
</dbReference>
<gene>
    <name evidence="3" type="ORF">FXF68_09475</name>
</gene>
<name>A0A5D3FRT3_9ACTN</name>
<feature type="region of interest" description="Disordered" evidence="1">
    <location>
        <begin position="1"/>
        <end position="30"/>
    </location>
</feature>
<dbReference type="PROSITE" id="PS50943">
    <property type="entry name" value="HTH_CROC1"/>
    <property type="match status" value="1"/>
</dbReference>
<keyword evidence="4" id="KW-1185">Reference proteome</keyword>
<feature type="compositionally biased region" description="Low complexity" evidence="1">
    <location>
        <begin position="1"/>
        <end position="16"/>
    </location>
</feature>
<accession>A0A5D3FRT3</accession>
<dbReference type="Proteomes" id="UP000323505">
    <property type="component" value="Unassembled WGS sequence"/>
</dbReference>
<proteinExistence type="predicted"/>
<reference evidence="3 4" key="1">
    <citation type="submission" date="2019-08" db="EMBL/GenBank/DDBJ databases">
        <title>Actinomadura sp. nov. CYP1-5 isolated from mountain soil.</title>
        <authorList>
            <person name="Songsumanus A."/>
            <person name="Kuncharoen N."/>
            <person name="Kudo T."/>
            <person name="Yuki M."/>
            <person name="Igarashi Y."/>
            <person name="Tanasupawat S."/>
        </authorList>
    </citation>
    <scope>NUCLEOTIDE SEQUENCE [LARGE SCALE GENOMIC DNA]</scope>
    <source>
        <strain evidence="3 4">CYP1-5</strain>
    </source>
</reference>
<evidence type="ECO:0000256" key="1">
    <source>
        <dbReference type="SAM" id="MobiDB-lite"/>
    </source>
</evidence>
<dbReference type="EMBL" id="VSRQ01000002">
    <property type="protein sequence ID" value="TYK50712.1"/>
    <property type="molecule type" value="Genomic_DNA"/>
</dbReference>
<comment type="caution">
    <text evidence="3">The sequence shown here is derived from an EMBL/GenBank/DDBJ whole genome shotgun (WGS) entry which is preliminary data.</text>
</comment>
<protein>
    <submittedName>
        <fullName evidence="3">Helix-turn-helix domain-containing protein</fullName>
    </submittedName>
</protein>
<dbReference type="InterPro" id="IPR043917">
    <property type="entry name" value="DUF5753"/>
</dbReference>
<evidence type="ECO:0000259" key="2">
    <source>
        <dbReference type="PROSITE" id="PS50943"/>
    </source>
</evidence>
<dbReference type="InterPro" id="IPR001387">
    <property type="entry name" value="Cro/C1-type_HTH"/>
</dbReference>
<sequence>MPSGSAASTTRTTGPRELATVSSPSSSVQQARQALADRLRELRLDAGLTKRELARACGWHESKSSRIEHARRPPSEDDIRAWCTACASEDQADDLIASLRAVNSMYVEWRRLHRSGLRRQQEARLPLYERTRHFRSYQAWLVPGLLHTRAYATAVMHSLRHRQSLPDDVDEAVNARMRRQQVLNEGDHRFAFVIEEAVLRNAVCDREALIGQLDHLMTCASLPSVSLGIIPAQTERTRWPVEGFWIFDDDQVNVELVSSYLTITQPREVHEYVQAFAELSAMAVYGAMARKLLTSAIEALR</sequence>
<feature type="domain" description="HTH cro/C1-type" evidence="2">
    <location>
        <begin position="39"/>
        <end position="95"/>
    </location>
</feature>
<dbReference type="Gene3D" id="1.10.260.40">
    <property type="entry name" value="lambda repressor-like DNA-binding domains"/>
    <property type="match status" value="1"/>
</dbReference>
<dbReference type="Pfam" id="PF13560">
    <property type="entry name" value="HTH_31"/>
    <property type="match status" value="1"/>
</dbReference>
<dbReference type="CDD" id="cd00093">
    <property type="entry name" value="HTH_XRE"/>
    <property type="match status" value="1"/>
</dbReference>
<evidence type="ECO:0000313" key="3">
    <source>
        <dbReference type="EMBL" id="TYK50712.1"/>
    </source>
</evidence>
<organism evidence="3 4">
    <name type="scientific">Actinomadura decatromicini</name>
    <dbReference type="NCBI Taxonomy" id="2604572"/>
    <lineage>
        <taxon>Bacteria</taxon>
        <taxon>Bacillati</taxon>
        <taxon>Actinomycetota</taxon>
        <taxon>Actinomycetes</taxon>
        <taxon>Streptosporangiales</taxon>
        <taxon>Thermomonosporaceae</taxon>
        <taxon>Actinomadura</taxon>
    </lineage>
</organism>
<dbReference type="Pfam" id="PF19054">
    <property type="entry name" value="DUF5753"/>
    <property type="match status" value="1"/>
</dbReference>
<dbReference type="InterPro" id="IPR010982">
    <property type="entry name" value="Lambda_DNA-bd_dom_sf"/>
</dbReference>